<protein>
    <recommendedName>
        <fullName evidence="3">MBL fold metallo-hydrolase</fullName>
    </recommendedName>
</protein>
<evidence type="ECO:0008006" key="3">
    <source>
        <dbReference type="Google" id="ProtNLM"/>
    </source>
</evidence>
<dbReference type="Gene3D" id="3.60.15.10">
    <property type="entry name" value="Ribonuclease Z/Hydroxyacylglutathione hydrolase-like"/>
    <property type="match status" value="1"/>
</dbReference>
<gene>
    <name evidence="1" type="ORF">HB778_28460</name>
</gene>
<accession>A0A7G6SZW1</accession>
<dbReference type="InterPro" id="IPR036866">
    <property type="entry name" value="RibonucZ/Hydroxyglut_hydro"/>
</dbReference>
<reference evidence="2" key="1">
    <citation type="journal article" date="2020" name="Mol. Plant Microbe">
        <title>Rhizobial microsymbionts of the narrowly endemic Oxytropis species growing in Kamchatka are characterized by significant genetic diversity and possess a set of genes that are associated with T3SS and T6SS secretion systems and can affect the development of symbiosis.</title>
        <authorList>
            <person name="Safronova V."/>
            <person name="Guro P."/>
            <person name="Sazanova A."/>
            <person name="Kuznetsova I."/>
            <person name="Belimov A."/>
            <person name="Yakubov V."/>
            <person name="Chirak E."/>
            <person name="Afonin A."/>
            <person name="Gogolev Y."/>
            <person name="Andronov E."/>
            <person name="Tikhonovich I."/>
        </authorList>
    </citation>
    <scope>NUCLEOTIDE SEQUENCE [LARGE SCALE GENOMIC DNA]</scope>
    <source>
        <strain evidence="2">583</strain>
    </source>
</reference>
<evidence type="ECO:0000313" key="1">
    <source>
        <dbReference type="EMBL" id="QND60043.1"/>
    </source>
</evidence>
<dbReference type="Proteomes" id="UP000515465">
    <property type="component" value="Chromosome"/>
</dbReference>
<name>A0A7G6SZW1_9HYPH</name>
<dbReference type="RefSeq" id="WP_183458762.1">
    <property type="nucleotide sequence ID" value="NZ_CP050296.1"/>
</dbReference>
<sequence>MREPSNRAGETIAVRKLVLGYLFVSPDISPGGKLKEHFIVDVSGPDRMTITLIGGPTALIEIAGIRFLTDPTFDVPQAYDAGAVRLVKQSGPAIGIDSLPPIDLVLLSHDQHLEHFP</sequence>
<dbReference type="EMBL" id="CP050296">
    <property type="protein sequence ID" value="QND60043.1"/>
    <property type="molecule type" value="Genomic_DNA"/>
</dbReference>
<dbReference type="SUPFAM" id="SSF56281">
    <property type="entry name" value="Metallo-hydrolase/oxidoreductase"/>
    <property type="match status" value="1"/>
</dbReference>
<organism evidence="1 2">
    <name type="scientific">Mesorhizobium huakuii</name>
    <dbReference type="NCBI Taxonomy" id="28104"/>
    <lineage>
        <taxon>Bacteria</taxon>
        <taxon>Pseudomonadati</taxon>
        <taxon>Pseudomonadota</taxon>
        <taxon>Alphaproteobacteria</taxon>
        <taxon>Hyphomicrobiales</taxon>
        <taxon>Phyllobacteriaceae</taxon>
        <taxon>Mesorhizobium</taxon>
    </lineage>
</organism>
<dbReference type="AlphaFoldDB" id="A0A7G6SZW1"/>
<evidence type="ECO:0000313" key="2">
    <source>
        <dbReference type="Proteomes" id="UP000515465"/>
    </source>
</evidence>
<proteinExistence type="predicted"/>